<dbReference type="AlphaFoldDB" id="A0A820FEA1"/>
<keyword evidence="1" id="KW-0472">Membrane</keyword>
<sequence length="93" mass="11284">YLNEILIRFILYTIIISEMIIPLILFYKIDYFIQFYLFIGLALLIILFLLILYISKNWQTNQFYHLLSTSMDMNEMESQPNTDNDKFKDTKLQ</sequence>
<reference evidence="2" key="1">
    <citation type="submission" date="2021-02" db="EMBL/GenBank/DDBJ databases">
        <authorList>
            <person name="Nowell W R."/>
        </authorList>
    </citation>
    <scope>NUCLEOTIDE SEQUENCE</scope>
</reference>
<evidence type="ECO:0000256" key="1">
    <source>
        <dbReference type="SAM" id="Phobius"/>
    </source>
</evidence>
<accession>A0A820FEA1</accession>
<dbReference type="Proteomes" id="UP000663881">
    <property type="component" value="Unassembled WGS sequence"/>
</dbReference>
<protein>
    <submittedName>
        <fullName evidence="2">Uncharacterized protein</fullName>
    </submittedName>
</protein>
<feature type="transmembrane region" description="Helical" evidence="1">
    <location>
        <begin position="33"/>
        <end position="54"/>
    </location>
</feature>
<keyword evidence="1" id="KW-1133">Transmembrane helix</keyword>
<dbReference type="EMBL" id="CAJOAY010013264">
    <property type="protein sequence ID" value="CAF4263241.1"/>
    <property type="molecule type" value="Genomic_DNA"/>
</dbReference>
<proteinExistence type="predicted"/>
<feature type="transmembrane region" description="Helical" evidence="1">
    <location>
        <begin position="9"/>
        <end position="27"/>
    </location>
</feature>
<evidence type="ECO:0000313" key="2">
    <source>
        <dbReference type="EMBL" id="CAF4263241.1"/>
    </source>
</evidence>
<name>A0A820FEA1_9BILA</name>
<feature type="non-terminal residue" evidence="2">
    <location>
        <position position="1"/>
    </location>
</feature>
<comment type="caution">
    <text evidence="2">The sequence shown here is derived from an EMBL/GenBank/DDBJ whole genome shotgun (WGS) entry which is preliminary data.</text>
</comment>
<gene>
    <name evidence="2" type="ORF">OKA104_LOCUS44247</name>
</gene>
<evidence type="ECO:0000313" key="3">
    <source>
        <dbReference type="Proteomes" id="UP000663881"/>
    </source>
</evidence>
<keyword evidence="1" id="KW-0812">Transmembrane</keyword>
<organism evidence="2 3">
    <name type="scientific">Adineta steineri</name>
    <dbReference type="NCBI Taxonomy" id="433720"/>
    <lineage>
        <taxon>Eukaryota</taxon>
        <taxon>Metazoa</taxon>
        <taxon>Spiralia</taxon>
        <taxon>Gnathifera</taxon>
        <taxon>Rotifera</taxon>
        <taxon>Eurotatoria</taxon>
        <taxon>Bdelloidea</taxon>
        <taxon>Adinetida</taxon>
        <taxon>Adinetidae</taxon>
        <taxon>Adineta</taxon>
    </lineage>
</organism>